<dbReference type="InterPro" id="IPR016032">
    <property type="entry name" value="Sig_transdc_resp-reg_C-effctor"/>
</dbReference>
<dbReference type="InterPro" id="IPR001867">
    <property type="entry name" value="OmpR/PhoB-type_DNA-bd"/>
</dbReference>
<dbReference type="Proteomes" id="UP000248926">
    <property type="component" value="Unassembled WGS sequence"/>
</dbReference>
<protein>
    <recommendedName>
        <fullName evidence="4">OmpR/PhoB-type domain-containing protein</fullName>
    </recommendedName>
</protein>
<proteinExistence type="predicted"/>
<dbReference type="InterPro" id="IPR036388">
    <property type="entry name" value="WH-like_DNA-bd_sf"/>
</dbReference>
<dbReference type="SUPFAM" id="SSF46894">
    <property type="entry name" value="C-terminal effector domain of the bipartite response regulators"/>
    <property type="match status" value="1"/>
</dbReference>
<dbReference type="GO" id="GO:0000160">
    <property type="term" value="P:phosphorelay signal transduction system"/>
    <property type="evidence" value="ECO:0007669"/>
    <property type="project" value="InterPro"/>
</dbReference>
<evidence type="ECO:0000259" key="4">
    <source>
        <dbReference type="PROSITE" id="PS51755"/>
    </source>
</evidence>
<dbReference type="CDD" id="cd00383">
    <property type="entry name" value="trans_reg_C"/>
    <property type="match status" value="1"/>
</dbReference>
<dbReference type="Gene3D" id="3.40.50.10070">
    <property type="entry name" value="TolB, N-terminal domain"/>
    <property type="match status" value="1"/>
</dbReference>
<gene>
    <name evidence="5" type="ORF">CA260_17875</name>
</gene>
<dbReference type="EMBL" id="NFZS01000004">
    <property type="protein sequence ID" value="RAO75895.1"/>
    <property type="molecule type" value="Genomic_DNA"/>
</dbReference>
<dbReference type="Pfam" id="PF00486">
    <property type="entry name" value="Trans_reg_C"/>
    <property type="match status" value="1"/>
</dbReference>
<feature type="region of interest" description="Disordered" evidence="3">
    <location>
        <begin position="105"/>
        <end position="142"/>
    </location>
</feature>
<evidence type="ECO:0000256" key="2">
    <source>
        <dbReference type="PROSITE-ProRule" id="PRU01091"/>
    </source>
</evidence>
<keyword evidence="1 2" id="KW-0238">DNA-binding</keyword>
<evidence type="ECO:0000313" key="6">
    <source>
        <dbReference type="Proteomes" id="UP000248926"/>
    </source>
</evidence>
<evidence type="ECO:0000256" key="1">
    <source>
        <dbReference type="ARBA" id="ARBA00023125"/>
    </source>
</evidence>
<dbReference type="InterPro" id="IPR011990">
    <property type="entry name" value="TPR-like_helical_dom_sf"/>
</dbReference>
<dbReference type="OrthoDB" id="1971692at2"/>
<sequence length="659" mass="71893">MSQPQPARLAFDDVVIDVAGQRLWRDGVRQPLEPKAFAVLALLACAPGRVFGRDEILDAVWGHRHVTPGVLNRVVTMLRHALGEDAQSPRYLRTVHGVGYRFELPAATEPRPDTPSEAPTADAPMLDTALVPTPHPRRRASDVSPMRKLLKATMWLPPLLALVALAGWKLWPRDLSAATEAAPVLEQRSIAVLPLVNASGDAGQQFFSDGISENLIHALSRFEGLKVIGRTSSFRFRDGKDESKAIGSKLDVAYLVSGSVQREGSTVRIGVELVSTADGHTVWTEHYDRPYQDLFALQDEIARAIAGALQAKLLRTSFATKQDDRPPSGNIEAYNAYLQGLRSFYIGDYRKAIELQEKATRIEPGYASAWAQLSTAWALVGQSAVESEEAQRAYAEARKATDVALQLAPDLGLAHGARANLLLAADFDWLGSIAEFRRGSQLAPENGQIRGGLSRALAASGHLHEAIEQRQRFLSLDPLFAGNHYLYAHLLIASGRLDAAESSIRFGRELQPRPGPPSDLMYVAILRGDANTALDVAGRQPPLWREMALAVAAQIGPDRAAADAALAKALEDGMWNKTTPYLIAQAYALRGDADKTVEWLERTWSTHDTSLHRMLYDPLILRFRNDPRLAAFCAKVGLPPPSASEALSIDQILANAGKG</sequence>
<name>A0A328P5L7_9GAMM</name>
<feature type="domain" description="OmpR/PhoB-type" evidence="4">
    <location>
        <begin position="6"/>
        <end position="104"/>
    </location>
</feature>
<comment type="caution">
    <text evidence="5">The sequence shown here is derived from an EMBL/GenBank/DDBJ whole genome shotgun (WGS) entry which is preliminary data.</text>
</comment>
<feature type="DNA-binding region" description="OmpR/PhoB-type" evidence="2">
    <location>
        <begin position="6"/>
        <end position="104"/>
    </location>
</feature>
<accession>A0A328P5L7</accession>
<dbReference type="SUPFAM" id="SSF48452">
    <property type="entry name" value="TPR-like"/>
    <property type="match status" value="1"/>
</dbReference>
<evidence type="ECO:0000256" key="3">
    <source>
        <dbReference type="SAM" id="MobiDB-lite"/>
    </source>
</evidence>
<dbReference type="RefSeq" id="WP_111984354.1">
    <property type="nucleotide sequence ID" value="NZ_NFZS01000004.1"/>
</dbReference>
<dbReference type="Gene3D" id="1.10.10.10">
    <property type="entry name" value="Winged helix-like DNA-binding domain superfamily/Winged helix DNA-binding domain"/>
    <property type="match status" value="1"/>
</dbReference>
<keyword evidence="6" id="KW-1185">Reference proteome</keyword>
<organism evidence="5 6">
    <name type="scientific">Dyella jiangningensis</name>
    <dbReference type="NCBI Taxonomy" id="1379159"/>
    <lineage>
        <taxon>Bacteria</taxon>
        <taxon>Pseudomonadati</taxon>
        <taxon>Pseudomonadota</taxon>
        <taxon>Gammaproteobacteria</taxon>
        <taxon>Lysobacterales</taxon>
        <taxon>Rhodanobacteraceae</taxon>
        <taxon>Dyella</taxon>
    </lineage>
</organism>
<dbReference type="AlphaFoldDB" id="A0A328P5L7"/>
<reference evidence="5 6" key="1">
    <citation type="journal article" date="2018" name="Genet. Mol. Biol.">
        <title>The genome sequence of Dyella jiangningensis FCAV SCS01 from a lignocellulose-decomposing microbial consortium metagenome reveals potential for biotechnological applications.</title>
        <authorList>
            <person name="Desiderato J.G."/>
            <person name="Alvarenga D.O."/>
            <person name="Constancio M.T.L."/>
            <person name="Alves L.M.C."/>
            <person name="Varani A.M."/>
        </authorList>
    </citation>
    <scope>NUCLEOTIDE SEQUENCE [LARGE SCALE GENOMIC DNA]</scope>
    <source>
        <strain evidence="5 6">FCAV SCS01</strain>
    </source>
</reference>
<dbReference type="GO" id="GO:0003677">
    <property type="term" value="F:DNA binding"/>
    <property type="evidence" value="ECO:0007669"/>
    <property type="project" value="UniProtKB-UniRule"/>
</dbReference>
<dbReference type="PROSITE" id="PS51755">
    <property type="entry name" value="OMPR_PHOB"/>
    <property type="match status" value="1"/>
</dbReference>
<dbReference type="Gene3D" id="1.25.40.10">
    <property type="entry name" value="Tetratricopeptide repeat domain"/>
    <property type="match status" value="2"/>
</dbReference>
<dbReference type="GO" id="GO:0006355">
    <property type="term" value="P:regulation of DNA-templated transcription"/>
    <property type="evidence" value="ECO:0007669"/>
    <property type="project" value="InterPro"/>
</dbReference>
<dbReference type="SMART" id="SM00862">
    <property type="entry name" value="Trans_reg_C"/>
    <property type="match status" value="1"/>
</dbReference>
<evidence type="ECO:0000313" key="5">
    <source>
        <dbReference type="EMBL" id="RAO75895.1"/>
    </source>
</evidence>